<evidence type="ECO:0000313" key="3">
    <source>
        <dbReference type="Proteomes" id="UP000198983"/>
    </source>
</evidence>
<dbReference type="InterPro" id="IPR034593">
    <property type="entry name" value="DgoD-like"/>
</dbReference>
<accession>A0A1H1L3R1</accession>
<proteinExistence type="predicted"/>
<dbReference type="PANTHER" id="PTHR48080">
    <property type="entry name" value="D-GALACTONATE DEHYDRATASE-RELATED"/>
    <property type="match status" value="1"/>
</dbReference>
<dbReference type="EMBL" id="LT629732">
    <property type="protein sequence ID" value="SDR69221.1"/>
    <property type="molecule type" value="Genomic_DNA"/>
</dbReference>
<dbReference type="InterPro" id="IPR029065">
    <property type="entry name" value="Enolase_C-like"/>
</dbReference>
<sequence>MSAPLKITEVERIVVNVPFTPRCQEWNALLVWDWGVIEVVKVTTDAGLVGWGETLLHYGWGLVPEEAAARVRGGNPADFLGDDSLGPGLQMAMYDLVGKALGVPVSALLGRKVRERCPIAWWNTKMAPEALAEEAKEAVAAGYVFHKFKARPWLDVYAQVDQVGAVTPPHYRLDIDWNGMLLSAGDAVPVLRELDRRERVAIYETPIPHEDLEGYRHIRDRVARPVAVHLAAQPFQAVVRQETCDGFVVEGGVARALHRGAICAEFGKAFWLQWVGAGLTTALVAHLGSVLTHARWPAVTALNNYADDLIVDPLRVEQGYLVVPDGPGLGVEVDQDALERYRMSAPHTLPERRHVLSVVWPSGRAVHYARMADMWTDFLAGNHPVQEPGVRMDVWPDDGSAEWRELFARAQRGPVHASA</sequence>
<dbReference type="InterPro" id="IPR013342">
    <property type="entry name" value="Mandelate_racemase_C"/>
</dbReference>
<dbReference type="SUPFAM" id="SSF54826">
    <property type="entry name" value="Enolase N-terminal domain-like"/>
    <property type="match status" value="1"/>
</dbReference>
<dbReference type="SMART" id="SM00922">
    <property type="entry name" value="MR_MLE"/>
    <property type="match status" value="1"/>
</dbReference>
<dbReference type="SUPFAM" id="SSF51604">
    <property type="entry name" value="Enolase C-terminal domain-like"/>
    <property type="match status" value="1"/>
</dbReference>
<evidence type="ECO:0000313" key="2">
    <source>
        <dbReference type="EMBL" id="SDR69221.1"/>
    </source>
</evidence>
<dbReference type="RefSeq" id="WP_092649512.1">
    <property type="nucleotide sequence ID" value="NZ_LT629732.1"/>
</dbReference>
<dbReference type="InterPro" id="IPR029017">
    <property type="entry name" value="Enolase-like_N"/>
</dbReference>
<reference evidence="2 3" key="1">
    <citation type="submission" date="2016-10" db="EMBL/GenBank/DDBJ databases">
        <authorList>
            <person name="de Groot N.N."/>
        </authorList>
    </citation>
    <scope>NUCLEOTIDE SEQUENCE [LARGE SCALE GENOMIC DNA]</scope>
    <source>
        <strain evidence="2 3">DSM 22024</strain>
    </source>
</reference>
<organism evidence="2 3">
    <name type="scientific">Actinopolymorpha singaporensis</name>
    <dbReference type="NCBI Taxonomy" id="117157"/>
    <lineage>
        <taxon>Bacteria</taxon>
        <taxon>Bacillati</taxon>
        <taxon>Actinomycetota</taxon>
        <taxon>Actinomycetes</taxon>
        <taxon>Propionibacteriales</taxon>
        <taxon>Actinopolymorphaceae</taxon>
        <taxon>Actinopolymorpha</taxon>
    </lineage>
</organism>
<name>A0A1H1L3R1_9ACTN</name>
<protein>
    <submittedName>
        <fullName evidence="2">Galactonate dehydratase</fullName>
    </submittedName>
</protein>
<gene>
    <name evidence="2" type="ORF">SAMN04489717_0096</name>
</gene>
<evidence type="ECO:0000259" key="1">
    <source>
        <dbReference type="SMART" id="SM00922"/>
    </source>
</evidence>
<dbReference type="STRING" id="117157.SAMN04489717_0096"/>
<feature type="domain" description="Mandelate racemase/muconate lactonizing enzyme C-terminal" evidence="1">
    <location>
        <begin position="128"/>
        <end position="225"/>
    </location>
</feature>
<dbReference type="OrthoDB" id="9774531at2"/>
<dbReference type="Proteomes" id="UP000198983">
    <property type="component" value="Chromosome I"/>
</dbReference>
<dbReference type="Pfam" id="PF13378">
    <property type="entry name" value="MR_MLE_C"/>
    <property type="match status" value="1"/>
</dbReference>
<dbReference type="Gene3D" id="3.30.390.10">
    <property type="entry name" value="Enolase-like, N-terminal domain"/>
    <property type="match status" value="2"/>
</dbReference>
<dbReference type="Gene3D" id="3.20.20.120">
    <property type="entry name" value="Enolase-like C-terminal domain"/>
    <property type="match status" value="1"/>
</dbReference>
<keyword evidence="3" id="KW-1185">Reference proteome</keyword>
<dbReference type="InterPro" id="IPR036849">
    <property type="entry name" value="Enolase-like_C_sf"/>
</dbReference>
<dbReference type="AlphaFoldDB" id="A0A1H1L3R1"/>